<sequence length="83" mass="10453">MEAEIAKELLRLMKNSEKEKEKRKKKKKEDRMREEERKRKLWEEQEIREIRRSLEQLDDLERKVKEMQRKVMSTELKIVLRKV</sequence>
<organism evidence="2 3">
    <name type="scientific">Taxus chinensis</name>
    <name type="common">Chinese yew</name>
    <name type="synonym">Taxus wallichiana var. chinensis</name>
    <dbReference type="NCBI Taxonomy" id="29808"/>
    <lineage>
        <taxon>Eukaryota</taxon>
        <taxon>Viridiplantae</taxon>
        <taxon>Streptophyta</taxon>
        <taxon>Embryophyta</taxon>
        <taxon>Tracheophyta</taxon>
        <taxon>Spermatophyta</taxon>
        <taxon>Pinopsida</taxon>
        <taxon>Pinidae</taxon>
        <taxon>Conifers II</taxon>
        <taxon>Cupressales</taxon>
        <taxon>Taxaceae</taxon>
        <taxon>Taxus</taxon>
    </lineage>
</organism>
<feature type="region of interest" description="Disordered" evidence="1">
    <location>
        <begin position="14"/>
        <end position="37"/>
    </location>
</feature>
<keyword evidence="3" id="KW-1185">Reference proteome</keyword>
<dbReference type="EMBL" id="JAHRHJ020000003">
    <property type="protein sequence ID" value="KAH9322644.1"/>
    <property type="molecule type" value="Genomic_DNA"/>
</dbReference>
<protein>
    <submittedName>
        <fullName evidence="2">Uncharacterized protein</fullName>
    </submittedName>
</protein>
<evidence type="ECO:0000313" key="3">
    <source>
        <dbReference type="Proteomes" id="UP000824469"/>
    </source>
</evidence>
<proteinExistence type="predicted"/>
<gene>
    <name evidence="2" type="ORF">KI387_017283</name>
</gene>
<feature type="non-terminal residue" evidence="2">
    <location>
        <position position="83"/>
    </location>
</feature>
<accession>A0AA38GFN7</accession>
<reference evidence="2 3" key="1">
    <citation type="journal article" date="2021" name="Nat. Plants">
        <title>The Taxus genome provides insights into paclitaxel biosynthesis.</title>
        <authorList>
            <person name="Xiong X."/>
            <person name="Gou J."/>
            <person name="Liao Q."/>
            <person name="Li Y."/>
            <person name="Zhou Q."/>
            <person name="Bi G."/>
            <person name="Li C."/>
            <person name="Du R."/>
            <person name="Wang X."/>
            <person name="Sun T."/>
            <person name="Guo L."/>
            <person name="Liang H."/>
            <person name="Lu P."/>
            <person name="Wu Y."/>
            <person name="Zhang Z."/>
            <person name="Ro D.K."/>
            <person name="Shang Y."/>
            <person name="Huang S."/>
            <person name="Yan J."/>
        </authorList>
    </citation>
    <scope>NUCLEOTIDE SEQUENCE [LARGE SCALE GENOMIC DNA]</scope>
    <source>
        <strain evidence="2">Ta-2019</strain>
    </source>
</reference>
<evidence type="ECO:0000313" key="2">
    <source>
        <dbReference type="EMBL" id="KAH9322644.1"/>
    </source>
</evidence>
<dbReference type="Proteomes" id="UP000824469">
    <property type="component" value="Unassembled WGS sequence"/>
</dbReference>
<name>A0AA38GFN7_TAXCH</name>
<evidence type="ECO:0000256" key="1">
    <source>
        <dbReference type="SAM" id="MobiDB-lite"/>
    </source>
</evidence>
<comment type="caution">
    <text evidence="2">The sequence shown here is derived from an EMBL/GenBank/DDBJ whole genome shotgun (WGS) entry which is preliminary data.</text>
</comment>
<dbReference type="AlphaFoldDB" id="A0AA38GFN7"/>